<dbReference type="SUPFAM" id="SSF58104">
    <property type="entry name" value="Methyl-accepting chemotaxis protein (MCP) signaling domain"/>
    <property type="match status" value="1"/>
</dbReference>
<feature type="domain" description="Mce/MlaD" evidence="1">
    <location>
        <begin position="34"/>
        <end position="110"/>
    </location>
</feature>
<dbReference type="GO" id="GO:0051701">
    <property type="term" value="P:biological process involved in interaction with host"/>
    <property type="evidence" value="ECO:0007669"/>
    <property type="project" value="TreeGrafter"/>
</dbReference>
<evidence type="ECO:0000313" key="3">
    <source>
        <dbReference type="EMBL" id="MBA0124700.1"/>
    </source>
</evidence>
<name>A0A838A4W0_9PSEU</name>
<dbReference type="Proteomes" id="UP000582974">
    <property type="component" value="Unassembled WGS sequence"/>
</dbReference>
<dbReference type="EMBL" id="JACCKD010000001">
    <property type="protein sequence ID" value="MBA0124700.1"/>
    <property type="molecule type" value="Genomic_DNA"/>
</dbReference>
<dbReference type="AlphaFoldDB" id="A0A838A4W0"/>
<reference evidence="3 4" key="1">
    <citation type="submission" date="2020-07" db="EMBL/GenBank/DDBJ databases">
        <title>Genome of Haloechinothrix sp.</title>
        <authorList>
            <person name="Tang S.-K."/>
            <person name="Yang L."/>
            <person name="Zhu W.-Y."/>
        </authorList>
    </citation>
    <scope>NUCLEOTIDE SEQUENCE [LARGE SCALE GENOMIC DNA]</scope>
    <source>
        <strain evidence="3 4">YIM 98757</strain>
    </source>
</reference>
<dbReference type="InterPro" id="IPR003399">
    <property type="entry name" value="Mce/MlaD"/>
</dbReference>
<organism evidence="3 4">
    <name type="scientific">Haloechinothrix aidingensis</name>
    <dbReference type="NCBI Taxonomy" id="2752311"/>
    <lineage>
        <taxon>Bacteria</taxon>
        <taxon>Bacillati</taxon>
        <taxon>Actinomycetota</taxon>
        <taxon>Actinomycetes</taxon>
        <taxon>Pseudonocardiales</taxon>
        <taxon>Pseudonocardiaceae</taxon>
        <taxon>Haloechinothrix</taxon>
    </lineage>
</organism>
<dbReference type="Pfam" id="PF11887">
    <property type="entry name" value="Mce4_CUP1"/>
    <property type="match status" value="1"/>
</dbReference>
<feature type="domain" description="Mammalian cell entry C-terminal" evidence="2">
    <location>
        <begin position="118"/>
        <end position="303"/>
    </location>
</feature>
<dbReference type="NCBIfam" id="TIGR00996">
    <property type="entry name" value="Mtu_fam_mce"/>
    <property type="match status" value="1"/>
</dbReference>
<comment type="caution">
    <text evidence="3">The sequence shown here is derived from an EMBL/GenBank/DDBJ whole genome shotgun (WGS) entry which is preliminary data.</text>
</comment>
<accession>A0A838A4W0</accession>
<sequence>MTSSLVKLIIFVVVTAVTTAVLGISIANINLTSTETYSARFSDATLLLENDDVRIAGVRVGQVESVQVVDRRLAEVEFSVDSSVELPAATTATIKYRNIAGQRYVALNPGAGSSDELLPVGGNIPLERTQPALNLTELFNGFKPLFEALTPEDVNKLSHQIIQVMQGEAGTVESLLAHTASLTESIANKDQVIGEVIGNLNEVLAALNERTPEFNETLIRMQELVSGLSEDREHIGEAVEAVGELSSTTSGFLEEVRGPLRNDIEQLGELTENLNEHEGTVEHFIQFMPEKLRQISRTGSYGSWFNFFECMAEADVRLTPDSEPVTIPLGESDAERCGPA</sequence>
<gene>
    <name evidence="3" type="ORF">H0B56_04020</name>
</gene>
<dbReference type="Pfam" id="PF02470">
    <property type="entry name" value="MlaD"/>
    <property type="match status" value="1"/>
</dbReference>
<proteinExistence type="predicted"/>
<dbReference type="PANTHER" id="PTHR33371">
    <property type="entry name" value="INTERMEMBRANE PHOSPHOLIPID TRANSPORT SYSTEM BINDING PROTEIN MLAD-RELATED"/>
    <property type="match status" value="1"/>
</dbReference>
<dbReference type="GO" id="GO:0005576">
    <property type="term" value="C:extracellular region"/>
    <property type="evidence" value="ECO:0007669"/>
    <property type="project" value="TreeGrafter"/>
</dbReference>
<dbReference type="InterPro" id="IPR005693">
    <property type="entry name" value="Mce"/>
</dbReference>
<dbReference type="InterPro" id="IPR052336">
    <property type="entry name" value="MlaD_Phospholipid_Transporter"/>
</dbReference>
<evidence type="ECO:0000313" key="4">
    <source>
        <dbReference type="Proteomes" id="UP000582974"/>
    </source>
</evidence>
<dbReference type="PANTHER" id="PTHR33371:SF17">
    <property type="entry name" value="MCE-FAMILY PROTEIN MCE1B"/>
    <property type="match status" value="1"/>
</dbReference>
<keyword evidence="4" id="KW-1185">Reference proteome</keyword>
<dbReference type="RefSeq" id="WP_180891696.1">
    <property type="nucleotide sequence ID" value="NZ_JACCKD010000001.1"/>
</dbReference>
<evidence type="ECO:0000259" key="1">
    <source>
        <dbReference type="Pfam" id="PF02470"/>
    </source>
</evidence>
<protein>
    <submittedName>
        <fullName evidence="3">MCE family protein</fullName>
    </submittedName>
</protein>
<dbReference type="InterPro" id="IPR024516">
    <property type="entry name" value="Mce_C"/>
</dbReference>
<evidence type="ECO:0000259" key="2">
    <source>
        <dbReference type="Pfam" id="PF11887"/>
    </source>
</evidence>